<dbReference type="Gene3D" id="1.10.10.10">
    <property type="entry name" value="Winged helix-like DNA-binding domain superfamily/Winged helix DNA-binding domain"/>
    <property type="match status" value="1"/>
</dbReference>
<evidence type="ECO:0000259" key="7">
    <source>
        <dbReference type="PROSITE" id="PS51755"/>
    </source>
</evidence>
<feature type="DNA-binding region" description="OmpR/PhoB-type" evidence="5">
    <location>
        <begin position="1"/>
        <end position="95"/>
    </location>
</feature>
<dbReference type="InterPro" id="IPR036388">
    <property type="entry name" value="WH-like_DNA-bd_sf"/>
</dbReference>
<keyword evidence="3 5" id="KW-0238">DNA-binding</keyword>
<dbReference type="PROSITE" id="PS51755">
    <property type="entry name" value="OMPR_PHOB"/>
    <property type="match status" value="1"/>
</dbReference>
<dbReference type="Pfam" id="PF00931">
    <property type="entry name" value="NB-ARC"/>
    <property type="match status" value="1"/>
</dbReference>
<dbReference type="Gene3D" id="1.25.40.10">
    <property type="entry name" value="Tetratricopeptide repeat domain"/>
    <property type="match status" value="1"/>
</dbReference>
<dbReference type="InterPro" id="IPR016032">
    <property type="entry name" value="Sig_transdc_resp-reg_C-effctor"/>
</dbReference>
<evidence type="ECO:0000256" key="4">
    <source>
        <dbReference type="ARBA" id="ARBA00023163"/>
    </source>
</evidence>
<dbReference type="PANTHER" id="PTHR35807:SF1">
    <property type="entry name" value="TRANSCRIPTIONAL REGULATOR REDD"/>
    <property type="match status" value="1"/>
</dbReference>
<dbReference type="InterPro" id="IPR001867">
    <property type="entry name" value="OmpR/PhoB-type_DNA-bd"/>
</dbReference>
<proteinExistence type="inferred from homology"/>
<evidence type="ECO:0000256" key="6">
    <source>
        <dbReference type="SAM" id="MobiDB-lite"/>
    </source>
</evidence>
<reference evidence="8 9" key="1">
    <citation type="submission" date="2024-09" db="EMBL/GenBank/DDBJ databases">
        <authorList>
            <person name="Sun Q."/>
            <person name="Mori K."/>
        </authorList>
    </citation>
    <scope>NUCLEOTIDE SEQUENCE [LARGE SCALE GENOMIC DNA]</scope>
    <source>
        <strain evidence="8 9">TBRC 2205</strain>
    </source>
</reference>
<feature type="domain" description="OmpR/PhoB-type" evidence="7">
    <location>
        <begin position="1"/>
        <end position="95"/>
    </location>
</feature>
<evidence type="ECO:0000313" key="8">
    <source>
        <dbReference type="EMBL" id="MFC0565202.1"/>
    </source>
</evidence>
<dbReference type="RefSeq" id="WP_377338820.1">
    <property type="nucleotide sequence ID" value="NZ_JBHLUE010000011.1"/>
</dbReference>
<keyword evidence="9" id="KW-1185">Reference proteome</keyword>
<dbReference type="InterPro" id="IPR051677">
    <property type="entry name" value="AfsR-DnrI-RedD_regulator"/>
</dbReference>
<dbReference type="SUPFAM" id="SSF48452">
    <property type="entry name" value="TPR-like"/>
    <property type="match status" value="1"/>
</dbReference>
<dbReference type="InterPro" id="IPR003593">
    <property type="entry name" value="AAA+_ATPase"/>
</dbReference>
<dbReference type="Gene3D" id="3.40.50.300">
    <property type="entry name" value="P-loop containing nucleotide triphosphate hydrolases"/>
    <property type="match status" value="1"/>
</dbReference>
<evidence type="ECO:0000256" key="1">
    <source>
        <dbReference type="ARBA" id="ARBA00005820"/>
    </source>
</evidence>
<dbReference type="SUPFAM" id="SSF52540">
    <property type="entry name" value="P-loop containing nucleoside triphosphate hydrolases"/>
    <property type="match status" value="1"/>
</dbReference>
<comment type="similarity">
    <text evidence="1">Belongs to the AfsR/DnrI/RedD regulatory family.</text>
</comment>
<dbReference type="SUPFAM" id="SSF46894">
    <property type="entry name" value="C-terminal effector domain of the bipartite response regulators"/>
    <property type="match status" value="1"/>
</dbReference>
<dbReference type="Proteomes" id="UP001589894">
    <property type="component" value="Unassembled WGS sequence"/>
</dbReference>
<dbReference type="PRINTS" id="PR00364">
    <property type="entry name" value="DISEASERSIST"/>
</dbReference>
<dbReference type="CDD" id="cd15831">
    <property type="entry name" value="BTAD"/>
    <property type="match status" value="1"/>
</dbReference>
<dbReference type="PANTHER" id="PTHR35807">
    <property type="entry name" value="TRANSCRIPTIONAL REGULATOR REDD-RELATED"/>
    <property type="match status" value="1"/>
</dbReference>
<evidence type="ECO:0000256" key="2">
    <source>
        <dbReference type="ARBA" id="ARBA00023015"/>
    </source>
</evidence>
<evidence type="ECO:0000256" key="3">
    <source>
        <dbReference type="ARBA" id="ARBA00023125"/>
    </source>
</evidence>
<dbReference type="InterPro" id="IPR002182">
    <property type="entry name" value="NB-ARC"/>
</dbReference>
<dbReference type="InterPro" id="IPR005158">
    <property type="entry name" value="BTAD"/>
</dbReference>
<keyword evidence="2" id="KW-0805">Transcription regulation</keyword>
<comment type="caution">
    <text evidence="8">The sequence shown here is derived from an EMBL/GenBank/DDBJ whole genome shotgun (WGS) entry which is preliminary data.</text>
</comment>
<feature type="region of interest" description="Disordered" evidence="6">
    <location>
        <begin position="247"/>
        <end position="276"/>
    </location>
</feature>
<keyword evidence="4" id="KW-0804">Transcription</keyword>
<dbReference type="EMBL" id="JBHLUE010000011">
    <property type="protein sequence ID" value="MFC0565202.1"/>
    <property type="molecule type" value="Genomic_DNA"/>
</dbReference>
<protein>
    <submittedName>
        <fullName evidence="8">BTAD domain-containing putative transcriptional regulator</fullName>
    </submittedName>
</protein>
<dbReference type="SMART" id="SM00862">
    <property type="entry name" value="Trans_reg_C"/>
    <property type="match status" value="1"/>
</dbReference>
<dbReference type="Pfam" id="PF00486">
    <property type="entry name" value="Trans_reg_C"/>
    <property type="match status" value="1"/>
</dbReference>
<accession>A0ABV6NWQ5</accession>
<evidence type="ECO:0000313" key="9">
    <source>
        <dbReference type="Proteomes" id="UP001589894"/>
    </source>
</evidence>
<dbReference type="InterPro" id="IPR011990">
    <property type="entry name" value="TPR-like_helical_dom_sf"/>
</dbReference>
<sequence length="619" mass="67720">MRFQVLGPLQVTVDELDLTPTAPKPRQVLALLVMRCNEVVRLSELITELWGEDPPPSALPTVQTYIYKLRKALRGHGVALPDPLLTRPYGYQLVIPEESVDARRFIRLAAAGQAAFEQADHATASQKLGEALALWRGAALADVSAGELLSARATGLEESRLDALRLRIRADLELGRHHTLISELKALTAQHPLNEEFHAQLMLALHRANRRSEALATYQHLRAVLHTELGTEPSVSLRELHRTLLTSEASAPPAPGVRGGGATATRTSPAQLPASPPYFSGRRALVKRLSEALLAPPQRTTGRLVTLTGMPGVGKTALAVRVAHDVRSRFADGQLYLDLGGSTAHPVPVPEALATLLGSLGITGDRLPESIDERSALFRTLVARRRVLLILDDAPSATLIGPLLPGSASCAVLVTTRGHPRPGADRMQVPLLAAQEGIELLELMVGRDRVRRELAAAHEIVGRCGGLPLAMYAAGVRLAARPERPLADLAARLRDPETQLEELRVSNCDVPARYEISYQRLQEWERSAFRLLSLIRQGNFGVAEVSGLLGCEPGDARLLLERLAEQHLLRVEWHEPRRDVRYGFHRLVRAFARQRLETALRAEADPAPAGRLAKRRLAM</sequence>
<dbReference type="SMART" id="SM01043">
    <property type="entry name" value="BTAD"/>
    <property type="match status" value="1"/>
</dbReference>
<dbReference type="InterPro" id="IPR027417">
    <property type="entry name" value="P-loop_NTPase"/>
</dbReference>
<gene>
    <name evidence="8" type="ORF">ACFFHU_13785</name>
</gene>
<name>A0ABV6NWQ5_9ACTN</name>
<evidence type="ECO:0000256" key="5">
    <source>
        <dbReference type="PROSITE-ProRule" id="PRU01091"/>
    </source>
</evidence>
<dbReference type="SMART" id="SM00382">
    <property type="entry name" value="AAA"/>
    <property type="match status" value="1"/>
</dbReference>
<organism evidence="8 9">
    <name type="scientific">Plantactinospora siamensis</name>
    <dbReference type="NCBI Taxonomy" id="555372"/>
    <lineage>
        <taxon>Bacteria</taxon>
        <taxon>Bacillati</taxon>
        <taxon>Actinomycetota</taxon>
        <taxon>Actinomycetes</taxon>
        <taxon>Micromonosporales</taxon>
        <taxon>Micromonosporaceae</taxon>
        <taxon>Plantactinospora</taxon>
    </lineage>
</organism>
<dbReference type="Pfam" id="PF03704">
    <property type="entry name" value="BTAD"/>
    <property type="match status" value="1"/>
</dbReference>